<dbReference type="AlphaFoldDB" id="A0A8B8GIU3"/>
<sequence>MDDVIQVYTNNKGAQSIIYQKYSFRLFRKNKNSGDLVWRCNNKFCSVIVTTNSNINVFIKQNKSKHHHETNEINPELKEIRCAVKRKSKLDLNEKTLKIIRKELCTSSVSADNIDAMRQSMNRERRKLLPPVPVSLTDVLNKVNKSNITSVAWHGFISSIDMLKQQQIITETKFRHIRNGNVNRTRKVCREKEKSILNVFDGFERN</sequence>
<reference evidence="2" key="1">
    <citation type="submission" date="2025-08" db="UniProtKB">
        <authorList>
            <consortium name="RefSeq"/>
        </authorList>
    </citation>
    <scope>IDENTIFICATION</scope>
    <source>
        <tissue evidence="2">Whole body</tissue>
    </source>
</reference>
<proteinExistence type="predicted"/>
<dbReference type="Gene3D" id="2.20.25.240">
    <property type="match status" value="1"/>
</dbReference>
<dbReference type="GeneID" id="112692150"/>
<gene>
    <name evidence="2" type="primary">LOC112692150</name>
</gene>
<evidence type="ECO:0000313" key="1">
    <source>
        <dbReference type="Proteomes" id="UP000694846"/>
    </source>
</evidence>
<organism evidence="1 2">
    <name type="scientific">Sipha flava</name>
    <name type="common">yellow sugarcane aphid</name>
    <dbReference type="NCBI Taxonomy" id="143950"/>
    <lineage>
        <taxon>Eukaryota</taxon>
        <taxon>Metazoa</taxon>
        <taxon>Ecdysozoa</taxon>
        <taxon>Arthropoda</taxon>
        <taxon>Hexapoda</taxon>
        <taxon>Insecta</taxon>
        <taxon>Pterygota</taxon>
        <taxon>Neoptera</taxon>
        <taxon>Paraneoptera</taxon>
        <taxon>Hemiptera</taxon>
        <taxon>Sternorrhyncha</taxon>
        <taxon>Aphidomorpha</taxon>
        <taxon>Aphidoidea</taxon>
        <taxon>Aphididae</taxon>
        <taxon>Sipha</taxon>
    </lineage>
</organism>
<name>A0A8B8GIU3_9HEMI</name>
<dbReference type="OrthoDB" id="6599060at2759"/>
<dbReference type="RefSeq" id="XP_025422511.1">
    <property type="nucleotide sequence ID" value="XM_025566726.1"/>
</dbReference>
<accession>A0A8B8GIU3</accession>
<keyword evidence="1" id="KW-1185">Reference proteome</keyword>
<dbReference type="Proteomes" id="UP000694846">
    <property type="component" value="Unplaced"/>
</dbReference>
<evidence type="ECO:0000313" key="2">
    <source>
        <dbReference type="RefSeq" id="XP_025422511.1"/>
    </source>
</evidence>
<protein>
    <submittedName>
        <fullName evidence="2">Uncharacterized protein LOC112692150 isoform X1</fullName>
    </submittedName>
</protein>